<dbReference type="InterPro" id="IPR004360">
    <property type="entry name" value="Glyas_Fos-R_dOase_dom"/>
</dbReference>
<sequence>MDTLKVKGVLETALYVSNLQVSIDFYKAIFNIDILIENQSFCALNIFNKQVLLLFQKGSASQGSSSSGGIIPPHDGFGNLHLAFCISEIDLFPWKEWLTKNKVEIESEYKWERGGTSLYFRDPDNHLLELATPGLWTIY</sequence>
<evidence type="ECO:0000313" key="3">
    <source>
        <dbReference type="Proteomes" id="UP000634668"/>
    </source>
</evidence>
<accession>A0A918J3W9</accession>
<reference evidence="2" key="2">
    <citation type="submission" date="2020-09" db="EMBL/GenBank/DDBJ databases">
        <authorList>
            <person name="Sun Q."/>
            <person name="Kim S."/>
        </authorList>
    </citation>
    <scope>NUCLEOTIDE SEQUENCE</scope>
    <source>
        <strain evidence="2">KCTC 12113</strain>
    </source>
</reference>
<evidence type="ECO:0000313" key="2">
    <source>
        <dbReference type="EMBL" id="GGW45490.1"/>
    </source>
</evidence>
<evidence type="ECO:0000259" key="1">
    <source>
        <dbReference type="PROSITE" id="PS51819"/>
    </source>
</evidence>
<dbReference type="RefSeq" id="WP_034235827.1">
    <property type="nucleotide sequence ID" value="NZ_BMWP01000027.1"/>
</dbReference>
<feature type="domain" description="VOC" evidence="1">
    <location>
        <begin position="8"/>
        <end position="133"/>
    </location>
</feature>
<dbReference type="Gene3D" id="3.10.180.10">
    <property type="entry name" value="2,3-Dihydroxybiphenyl 1,2-Dioxygenase, domain 1"/>
    <property type="match status" value="1"/>
</dbReference>
<proteinExistence type="predicted"/>
<comment type="caution">
    <text evidence="2">The sequence shown here is derived from an EMBL/GenBank/DDBJ whole genome shotgun (WGS) entry which is preliminary data.</text>
</comment>
<reference evidence="2" key="1">
    <citation type="journal article" date="2014" name="Int. J. Syst. Evol. Microbiol.">
        <title>Complete genome sequence of Corynebacterium casei LMG S-19264T (=DSM 44701T), isolated from a smear-ripened cheese.</title>
        <authorList>
            <consortium name="US DOE Joint Genome Institute (JGI-PGF)"/>
            <person name="Walter F."/>
            <person name="Albersmeier A."/>
            <person name="Kalinowski J."/>
            <person name="Ruckert C."/>
        </authorList>
    </citation>
    <scope>NUCLEOTIDE SEQUENCE</scope>
    <source>
        <strain evidence="2">KCTC 12113</strain>
    </source>
</reference>
<dbReference type="SUPFAM" id="SSF54593">
    <property type="entry name" value="Glyoxalase/Bleomycin resistance protein/Dihydroxybiphenyl dioxygenase"/>
    <property type="match status" value="1"/>
</dbReference>
<name>A0A918J3W9_9FLAO</name>
<dbReference type="InterPro" id="IPR037523">
    <property type="entry name" value="VOC_core"/>
</dbReference>
<dbReference type="Pfam" id="PF00903">
    <property type="entry name" value="Glyoxalase"/>
    <property type="match status" value="1"/>
</dbReference>
<protein>
    <submittedName>
        <fullName evidence="2">Glyoxalase</fullName>
    </submittedName>
</protein>
<dbReference type="Proteomes" id="UP000634668">
    <property type="component" value="Unassembled WGS sequence"/>
</dbReference>
<dbReference type="AlphaFoldDB" id="A0A918J3W9"/>
<dbReference type="InterPro" id="IPR029068">
    <property type="entry name" value="Glyas_Bleomycin-R_OHBP_Dase"/>
</dbReference>
<dbReference type="PROSITE" id="PS51819">
    <property type="entry name" value="VOC"/>
    <property type="match status" value="1"/>
</dbReference>
<organism evidence="2 3">
    <name type="scientific">Arenibacter certesii</name>
    <dbReference type="NCBI Taxonomy" id="228955"/>
    <lineage>
        <taxon>Bacteria</taxon>
        <taxon>Pseudomonadati</taxon>
        <taxon>Bacteroidota</taxon>
        <taxon>Flavobacteriia</taxon>
        <taxon>Flavobacteriales</taxon>
        <taxon>Flavobacteriaceae</taxon>
        <taxon>Arenibacter</taxon>
    </lineage>
</organism>
<dbReference type="EMBL" id="BMWP01000027">
    <property type="protein sequence ID" value="GGW45490.1"/>
    <property type="molecule type" value="Genomic_DNA"/>
</dbReference>
<gene>
    <name evidence="2" type="ORF">GCM10007383_32350</name>
</gene>
<keyword evidence="3" id="KW-1185">Reference proteome</keyword>